<reference evidence="2" key="3">
    <citation type="submission" date="2025-09" db="UniProtKB">
        <authorList>
            <consortium name="Ensembl"/>
        </authorList>
    </citation>
    <scope>IDENTIFICATION</scope>
</reference>
<organism evidence="2 3">
    <name type="scientific">Papio anubis</name>
    <name type="common">Olive baboon</name>
    <dbReference type="NCBI Taxonomy" id="9555"/>
    <lineage>
        <taxon>Eukaryota</taxon>
        <taxon>Metazoa</taxon>
        <taxon>Chordata</taxon>
        <taxon>Craniata</taxon>
        <taxon>Vertebrata</taxon>
        <taxon>Euteleostomi</taxon>
        <taxon>Mammalia</taxon>
        <taxon>Eutheria</taxon>
        <taxon>Euarchontoglires</taxon>
        <taxon>Primates</taxon>
        <taxon>Haplorrhini</taxon>
        <taxon>Catarrhini</taxon>
        <taxon>Cercopithecidae</taxon>
        <taxon>Cercopithecinae</taxon>
        <taxon>Papio</taxon>
    </lineage>
</organism>
<dbReference type="Ensembl" id="ENSPANT00000063862.1">
    <property type="protein sequence ID" value="ENSPANP00000052713.1"/>
    <property type="gene ID" value="ENSPANG00000039532.1"/>
</dbReference>
<accession>A0A8I5NJG8</accession>
<feature type="compositionally biased region" description="Polar residues" evidence="1">
    <location>
        <begin position="384"/>
        <end position="394"/>
    </location>
</feature>
<feature type="region of interest" description="Disordered" evidence="1">
    <location>
        <begin position="361"/>
        <end position="400"/>
    </location>
</feature>
<protein>
    <submittedName>
        <fullName evidence="2">Uncharacterized protein</fullName>
    </submittedName>
</protein>
<feature type="compositionally biased region" description="Low complexity" evidence="1">
    <location>
        <begin position="443"/>
        <end position="470"/>
    </location>
</feature>
<feature type="region of interest" description="Disordered" evidence="1">
    <location>
        <begin position="412"/>
        <end position="431"/>
    </location>
</feature>
<name>A0A8I5NJG8_PAPAN</name>
<evidence type="ECO:0000313" key="2">
    <source>
        <dbReference type="Ensembl" id="ENSPANP00000052713.1"/>
    </source>
</evidence>
<feature type="compositionally biased region" description="Basic residues" evidence="1">
    <location>
        <begin position="367"/>
        <end position="376"/>
    </location>
</feature>
<keyword evidence="3" id="KW-1185">Reference proteome</keyword>
<evidence type="ECO:0000256" key="1">
    <source>
        <dbReference type="SAM" id="MobiDB-lite"/>
    </source>
</evidence>
<reference evidence="2" key="2">
    <citation type="submission" date="2025-08" db="UniProtKB">
        <authorList>
            <consortium name="Ensembl"/>
        </authorList>
    </citation>
    <scope>IDENTIFICATION</scope>
</reference>
<evidence type="ECO:0000313" key="3">
    <source>
        <dbReference type="Proteomes" id="UP000028761"/>
    </source>
</evidence>
<dbReference type="Proteomes" id="UP000028761">
    <property type="component" value="Chromosome 18"/>
</dbReference>
<sequence length="643" mass="67432">MAGLGVGWESGWGSGCGAGSGAGSGGAADSSLDPWSAEASLLTSGLDTVSWHGCLGLQLAFDSPPGLKLRSVAWAVSEAPAGVSGVSGASPALGPESTRAAVVSGPGCGASGWSGTPARTWGGPVSASEWPGPLPGTSGLSSTPFISETSELLAAILRWERGESPFGEDGIAETAANPGRGGDRLGVRREESVQHCRPSWATFLSQGQPCTASRERKKVGVSFALGWDIPGGGVLYSKYSAWRALGKINPFVNRTFSRVSPWVHPTRSRLSDPSTPKLTSCANSTPTGRLGRGPDIRIPLPLHPPLLPGRPGGAGFLAARLGRGRPRFFLGDLVISSDPLSAPLPGLPSPSVGWRLLPRVQPAQHHQPSRHPHSRAARPASAVGRSTPTRSLSLPGSHLDAGLRTAPAAAAGFCSSRSPGESKSAREGGRRRVSLLFPPVCSSPPLRSPPLRSAAVARRPRPSRASGPSRQPKGATRYPGNRPVDHSRPLPAPSHARLQAGPPASFLSPRPRPPTVTGIPGRDGGWGKRRGFCEETGPVRQAGPGGGVSTSRRRGRKMGQDTGRLQRRSRVGFRENGPCRKEQQKLALEGSKKGPWKGRSGDRKGNSKGQEKLGRRARVNTGWPMPRMRDRCSFHSLPRCSQS</sequence>
<reference evidence="2 3" key="1">
    <citation type="submission" date="2012-03" db="EMBL/GenBank/DDBJ databases">
        <title>Whole Genome Assembly of Papio anubis.</title>
        <authorList>
            <person name="Liu Y.L."/>
            <person name="Abraham K.A."/>
            <person name="Akbar H.A."/>
            <person name="Ali S.A."/>
            <person name="Anosike U.A."/>
            <person name="Aqrawi P.A."/>
            <person name="Arias F.A."/>
            <person name="Attaway T.A."/>
            <person name="Awwad R.A."/>
            <person name="Babu C.B."/>
            <person name="Bandaranaike D.B."/>
            <person name="Battles P.B."/>
            <person name="Bell A.B."/>
            <person name="Beltran B.B."/>
            <person name="Berhane-Mersha D.B."/>
            <person name="Bess C.B."/>
            <person name="Bickham C.B."/>
            <person name="Bolden T.B."/>
            <person name="Carter K.C."/>
            <person name="Chau D.C."/>
            <person name="Chavez A.C."/>
            <person name="Clerc-Blankenburg K.C."/>
            <person name="Coyle M.C."/>
            <person name="Dao M.D."/>
            <person name="Davila M.L.D."/>
            <person name="Davy-Carroll L.D."/>
            <person name="Denson S.D."/>
            <person name="Dinh H.D."/>
            <person name="Fernandez S.F."/>
            <person name="Fernando P.F."/>
            <person name="Forbes L.F."/>
            <person name="Francis C.F."/>
            <person name="Francisco L.F."/>
            <person name="Fu Q.F."/>
            <person name="Garcia-Iii R.G."/>
            <person name="Garrett T.G."/>
            <person name="Gross S.G."/>
            <person name="Gubbala S.G."/>
            <person name="Hirani K.H."/>
            <person name="Hogues M.H."/>
            <person name="Hollins B.H."/>
            <person name="Jackson L.J."/>
            <person name="Javaid M.J."/>
            <person name="Jhangiani S.J."/>
            <person name="Johnson A.J."/>
            <person name="Johnson B.J."/>
            <person name="Jones J.J."/>
            <person name="Joshi V.J."/>
            <person name="Kalu J.K."/>
            <person name="Khan N.K."/>
            <person name="Korchina V.K."/>
            <person name="Kovar C.K."/>
            <person name="Lago L.L."/>
            <person name="Lara F.L."/>
            <person name="Le T.-K.L."/>
            <person name="Lee S.L."/>
            <person name="Legall-Iii F.L."/>
            <person name="Lemon S.L."/>
            <person name="Liu J.L."/>
            <person name="Liu Y.-S.L."/>
            <person name="Liyanage D.L."/>
            <person name="Lopez J.L."/>
            <person name="Lorensuhewa L.L."/>
            <person name="Mata R.M."/>
            <person name="Mathew T.M."/>
            <person name="Mercado C.M."/>
            <person name="Mercado I.M."/>
            <person name="Morales K.M."/>
            <person name="Morgan M.M."/>
            <person name="Munidasa M.M."/>
            <person name="Ngo D.N."/>
            <person name="Nguyen L.N."/>
            <person name="Nguyen T.N."/>
            <person name="Nguyen N.N."/>
            <person name="Obregon M.O."/>
            <person name="Okwuonu G.O."/>
            <person name="Ongeri F.O."/>
            <person name="Onwere C.O."/>
            <person name="Osifeso I.O."/>
            <person name="Parra A.P."/>
            <person name="Patil S.P."/>
            <person name="Perez A.P."/>
            <person name="Perez Y.P."/>
            <person name="Pham C.P."/>
            <person name="Pu L.-L.P."/>
            <person name="Puazo M.P."/>
            <person name="Quiroz J.Q."/>
            <person name="Rouhana J.R."/>
            <person name="Ruiz M.R."/>
            <person name="Ruiz S.-J.R."/>
            <person name="Saada N.S."/>
            <person name="Santibanez J.S."/>
            <person name="Scheel M.S."/>
            <person name="Schneider B.S."/>
            <person name="Simmons D.S."/>
            <person name="Sisson I.S."/>
            <person name="Tang L.-Y.T."/>
            <person name="Thornton R.T."/>
            <person name="Tisius J.T."/>
            <person name="Toledanes G.T."/>
            <person name="Trejos Z.T."/>
            <person name="Usmani K.U."/>
            <person name="Varghese R.V."/>
            <person name="Vattathil S.V."/>
            <person name="Vee V.V."/>
            <person name="Walker D.W."/>
            <person name="Weissenberger G.W."/>
            <person name="White C.W."/>
            <person name="Williams A.W."/>
            <person name="Woodworth J.W."/>
            <person name="Wright R.W."/>
            <person name="Zhu Y.Z."/>
            <person name="Han Y.H."/>
            <person name="Newsham I.N."/>
            <person name="Nazareth L.N."/>
            <person name="Worley K.W."/>
            <person name="Muzny D.M."/>
            <person name="Rogers J.R."/>
            <person name="Gibbs R.G."/>
        </authorList>
    </citation>
    <scope>NUCLEOTIDE SEQUENCE [LARGE SCALE GENOMIC DNA]</scope>
</reference>
<feature type="compositionally biased region" description="Polar residues" evidence="1">
    <location>
        <begin position="271"/>
        <end position="287"/>
    </location>
</feature>
<feature type="region of interest" description="Disordered" evidence="1">
    <location>
        <begin position="436"/>
        <end position="643"/>
    </location>
</feature>
<dbReference type="AlphaFoldDB" id="A0A8I5NJG8"/>
<feature type="compositionally biased region" description="Basic and acidic residues" evidence="1">
    <location>
        <begin position="599"/>
        <end position="614"/>
    </location>
</feature>
<feature type="region of interest" description="Disordered" evidence="1">
    <location>
        <begin position="264"/>
        <end position="292"/>
    </location>
</feature>
<proteinExistence type="predicted"/>